<dbReference type="Gene3D" id="2.40.50.140">
    <property type="entry name" value="Nucleic acid-binding proteins"/>
    <property type="match status" value="1"/>
</dbReference>
<dbReference type="PROSITE" id="PS50160">
    <property type="entry name" value="DNA_LIGASE_A3"/>
    <property type="match status" value="1"/>
</dbReference>
<dbReference type="GO" id="GO:0006260">
    <property type="term" value="P:DNA replication"/>
    <property type="evidence" value="ECO:0007669"/>
    <property type="project" value="UniProtKB-KW"/>
</dbReference>
<dbReference type="Gene3D" id="3.30.470.30">
    <property type="entry name" value="DNA ligase/mRNA capping enzyme"/>
    <property type="match status" value="1"/>
</dbReference>
<feature type="domain" description="ATP-dependent DNA ligase family profile" evidence="6">
    <location>
        <begin position="306"/>
        <end position="453"/>
    </location>
</feature>
<evidence type="ECO:0000256" key="2">
    <source>
        <dbReference type="ARBA" id="ARBA00022705"/>
    </source>
</evidence>
<dbReference type="Proteomes" id="UP000195570">
    <property type="component" value="Unassembled WGS sequence"/>
</dbReference>
<dbReference type="InterPro" id="IPR029319">
    <property type="entry name" value="DNA_ligase_OB"/>
</dbReference>
<keyword evidence="8" id="KW-1185">Reference proteome</keyword>
<protein>
    <submittedName>
        <fullName evidence="7">Mitochondrial DNA ligase homolog, LIG k-beta</fullName>
        <ecNumber evidence="7">6.5.1.1</ecNumber>
    </submittedName>
</protein>
<dbReference type="SUPFAM" id="SSF56091">
    <property type="entry name" value="DNA ligase/mRNA capping enzyme, catalytic domain"/>
    <property type="match status" value="1"/>
</dbReference>
<dbReference type="GeneID" id="92382871"/>
<dbReference type="InterPro" id="IPR050326">
    <property type="entry name" value="NAD_dep_DNA_ligaseB"/>
</dbReference>
<dbReference type="InterPro" id="IPR012310">
    <property type="entry name" value="DNA_ligase_ATP-dep_cent"/>
</dbReference>
<dbReference type="SMR" id="A0A1G4I2F6"/>
<dbReference type="InterPro" id="IPR012340">
    <property type="entry name" value="NA-bd_OB-fold"/>
</dbReference>
<dbReference type="CDD" id="cd08041">
    <property type="entry name" value="OBF_kDNA_ligase_like"/>
    <property type="match status" value="1"/>
</dbReference>
<dbReference type="GO" id="GO:0006281">
    <property type="term" value="P:DNA repair"/>
    <property type="evidence" value="ECO:0007669"/>
    <property type="project" value="UniProtKB-KW"/>
</dbReference>
<dbReference type="VEuPathDB" id="TriTrypDB:TEOVI_000893700"/>
<evidence type="ECO:0000313" key="7">
    <source>
        <dbReference type="EMBL" id="SCU65942.1"/>
    </source>
</evidence>
<accession>A0A1G4I2F6</accession>
<evidence type="ECO:0000256" key="4">
    <source>
        <dbReference type="ARBA" id="ARBA00023204"/>
    </source>
</evidence>
<dbReference type="GO" id="GO:0006310">
    <property type="term" value="P:DNA recombination"/>
    <property type="evidence" value="ECO:0007669"/>
    <property type="project" value="InterPro"/>
</dbReference>
<dbReference type="Pfam" id="PF14311">
    <property type="entry name" value="DUF4379"/>
    <property type="match status" value="1"/>
</dbReference>
<evidence type="ECO:0000256" key="5">
    <source>
        <dbReference type="SAM" id="MobiDB-lite"/>
    </source>
</evidence>
<dbReference type="PROSITE" id="PS00333">
    <property type="entry name" value="DNA_LIGASE_A2"/>
    <property type="match status" value="1"/>
</dbReference>
<dbReference type="EMBL" id="CZPT02000463">
    <property type="protein sequence ID" value="SCU65942.1"/>
    <property type="molecule type" value="Genomic_DNA"/>
</dbReference>
<dbReference type="SUPFAM" id="SSF50249">
    <property type="entry name" value="Nucleic acid-binding proteins"/>
    <property type="match status" value="1"/>
</dbReference>
<feature type="region of interest" description="Disordered" evidence="5">
    <location>
        <begin position="116"/>
        <end position="146"/>
    </location>
</feature>
<reference evidence="7" key="1">
    <citation type="submission" date="2016-09" db="EMBL/GenBank/DDBJ databases">
        <authorList>
            <person name="Hebert L."/>
            <person name="Moumen B."/>
        </authorList>
    </citation>
    <scope>NUCLEOTIDE SEQUENCE [LARGE SCALE GENOMIC DNA]</scope>
    <source>
        <strain evidence="7">OVI</strain>
    </source>
</reference>
<evidence type="ECO:0000256" key="1">
    <source>
        <dbReference type="ARBA" id="ARBA00022598"/>
    </source>
</evidence>
<proteinExistence type="predicted"/>
<comment type="caution">
    <text evidence="7">The sequence shown here is derived from an EMBL/GenBank/DDBJ whole genome shotgun (WGS) entry which is preliminary data.</text>
</comment>
<dbReference type="Pfam" id="PF01068">
    <property type="entry name" value="DNA_ligase_A_M"/>
    <property type="match status" value="1"/>
</dbReference>
<dbReference type="InterPro" id="IPR025487">
    <property type="entry name" value="DUF4379"/>
</dbReference>
<dbReference type="PANTHER" id="PTHR47810:SF3">
    <property type="entry name" value="LIGASE, PUTATIVE-RELATED"/>
    <property type="match status" value="1"/>
</dbReference>
<sequence length="513" mass="58617">MWRISNLWRRPQLTTLPKDPSLFFGVGRPRTPEQVERYHAMKNTTIESAFPHLAACWVGPSWGTVMLTPHHVAPTCVKSAVWRCSQCLQEFEMSIARFIDQHGTCPLCGKEQRRISSTRNEGPERINGKMSEGDNTDVGITTSPTDATNEEDLELEDVNSLRAPRMTHTNYKSVLHSNPEWEGRNILPMLAQRWELVAEELLHPADTEEQESLLVSPKIDGIRCLIGYNKSQKKLQFFSRSGILLECCHGLVPHAMPLFKADPSLLLDGELFAPHCGFERLSGLVRRLEKFTTQTTRRKQAKLLEYFAFDIMASDQLSSPDAPFSERYRLLKELIPHSGADRVFDTMKPNGRRNHQLEKEELSSRKKIPKLYHVPATLVSPDEVESVLEKACSQGYEGVIIRRPKFPYEHGKRSLGLLKYKYMHDAEYRIVDFLPGNGKFEGGLGAFVCETSTGIRFNATPKTTTKRRLELWAERDRLLGKYLTVQYQELSSQDVPRFPIAKCVRGESEKDWL</sequence>
<dbReference type="AlphaFoldDB" id="A0A1G4I2F6"/>
<dbReference type="PANTHER" id="PTHR47810">
    <property type="entry name" value="DNA LIGASE"/>
    <property type="match status" value="1"/>
</dbReference>
<keyword evidence="2" id="KW-0235">DNA replication</keyword>
<keyword evidence="4" id="KW-0234">DNA repair</keyword>
<dbReference type="EC" id="6.5.1.1" evidence="7"/>
<organism evidence="7 8">
    <name type="scientific">Trypanosoma equiperdum</name>
    <dbReference type="NCBI Taxonomy" id="5694"/>
    <lineage>
        <taxon>Eukaryota</taxon>
        <taxon>Discoba</taxon>
        <taxon>Euglenozoa</taxon>
        <taxon>Kinetoplastea</taxon>
        <taxon>Metakinetoplastina</taxon>
        <taxon>Trypanosomatida</taxon>
        <taxon>Trypanosomatidae</taxon>
        <taxon>Trypanosoma</taxon>
    </lineage>
</organism>
<dbReference type="GO" id="GO:0005524">
    <property type="term" value="F:ATP binding"/>
    <property type="evidence" value="ECO:0007669"/>
    <property type="project" value="InterPro"/>
</dbReference>
<dbReference type="Pfam" id="PF14743">
    <property type="entry name" value="DNA_ligase_OB_2"/>
    <property type="match status" value="1"/>
</dbReference>
<dbReference type="GO" id="GO:0003910">
    <property type="term" value="F:DNA ligase (ATP) activity"/>
    <property type="evidence" value="ECO:0007669"/>
    <property type="project" value="UniProtKB-EC"/>
</dbReference>
<dbReference type="RefSeq" id="XP_067077454.1">
    <property type="nucleotide sequence ID" value="XM_067221353.1"/>
</dbReference>
<gene>
    <name evidence="7" type="ORF">TEOVI_000893700</name>
</gene>
<dbReference type="InterPro" id="IPR016059">
    <property type="entry name" value="DNA_ligase_ATP-dep_CS"/>
</dbReference>
<keyword evidence="1 7" id="KW-0436">Ligase</keyword>
<evidence type="ECO:0000259" key="6">
    <source>
        <dbReference type="PROSITE" id="PS50160"/>
    </source>
</evidence>
<name>A0A1G4I2F6_TRYEQ</name>
<evidence type="ECO:0000313" key="8">
    <source>
        <dbReference type="Proteomes" id="UP000195570"/>
    </source>
</evidence>
<evidence type="ECO:0000256" key="3">
    <source>
        <dbReference type="ARBA" id="ARBA00022763"/>
    </source>
</evidence>
<keyword evidence="3" id="KW-0227">DNA damage</keyword>
<dbReference type="FunFam" id="3.30.470.30:FF:000032">
    <property type="entry name" value="Mitochondrial DNA ligase, putative"/>
    <property type="match status" value="1"/>
</dbReference>